<dbReference type="GO" id="GO:0071013">
    <property type="term" value="C:catalytic step 2 spliceosome"/>
    <property type="evidence" value="ECO:0007669"/>
    <property type="project" value="TreeGrafter"/>
</dbReference>
<reference evidence="2" key="1">
    <citation type="submission" date="2016-11" db="UniProtKB">
        <authorList>
            <consortium name="WormBaseParasite"/>
        </authorList>
    </citation>
    <scope>IDENTIFICATION</scope>
</reference>
<accession>A0A1I8B178</accession>
<protein>
    <submittedName>
        <fullName evidence="2">ULP_PROTEASE domain-containing protein</fullName>
    </submittedName>
</protein>
<name>A0A1I8B178_MELHA</name>
<dbReference type="WBParaSite" id="MhA1_Contig121.40">
    <property type="protein sequence ID" value="MhA1_Contig121.40"/>
    <property type="gene ID" value="MhA1_Contig121.40"/>
</dbReference>
<evidence type="ECO:0000313" key="1">
    <source>
        <dbReference type="Proteomes" id="UP000095281"/>
    </source>
</evidence>
<dbReference type="Proteomes" id="UP000095281">
    <property type="component" value="Unplaced"/>
</dbReference>
<dbReference type="GO" id="GO:0030623">
    <property type="term" value="F:U5 snRNA binding"/>
    <property type="evidence" value="ECO:0007669"/>
    <property type="project" value="TreeGrafter"/>
</dbReference>
<dbReference type="GO" id="GO:0000244">
    <property type="term" value="P:spliceosomal tri-snRNP complex assembly"/>
    <property type="evidence" value="ECO:0007669"/>
    <property type="project" value="TreeGrafter"/>
</dbReference>
<dbReference type="AlphaFoldDB" id="A0A1I8B178"/>
<proteinExistence type="predicted"/>
<dbReference type="InterPro" id="IPR027652">
    <property type="entry name" value="PRP8"/>
</dbReference>
<dbReference type="GO" id="GO:0030620">
    <property type="term" value="F:U2 snRNA binding"/>
    <property type="evidence" value="ECO:0007669"/>
    <property type="project" value="TreeGrafter"/>
</dbReference>
<dbReference type="GO" id="GO:0030619">
    <property type="term" value="F:U1 snRNA binding"/>
    <property type="evidence" value="ECO:0007669"/>
    <property type="project" value="TreeGrafter"/>
</dbReference>
<sequence>MAEDSRVSCNEFVSSFYLELDPLEIQTVQKETIHPRKSYKMNSSCADILLFAQYKWHISRPSLLADTKDVMDNTTTQKFWLDVQLRWGDYDSHDIERYSRAKFLDYTTDNMSIYPSPNGILIAIDLAYNLYSAYGNWFPGMKELIRQAMAKIIKANPALYNLRSRILHSNCSKKTIHPRKSYKMNGSCADILLFAQYKWHIFRPSFLADTNDVMDNTTTQKFWLDVQLRWGDYDSHDIERYSRAEFLDSLAINCLFF</sequence>
<evidence type="ECO:0000313" key="2">
    <source>
        <dbReference type="WBParaSite" id="MhA1_Contig121.40"/>
    </source>
</evidence>
<keyword evidence="1" id="KW-1185">Reference proteome</keyword>
<dbReference type="GO" id="GO:0005682">
    <property type="term" value="C:U5 snRNP"/>
    <property type="evidence" value="ECO:0007669"/>
    <property type="project" value="TreeGrafter"/>
</dbReference>
<dbReference type="Gene3D" id="3.90.1570.40">
    <property type="match status" value="2"/>
</dbReference>
<dbReference type="PANTHER" id="PTHR11140">
    <property type="entry name" value="PRE-MRNA SPLICING FACTOR PRP8"/>
    <property type="match status" value="1"/>
</dbReference>
<dbReference type="FunFam" id="3.90.1570.40:FF:000001">
    <property type="entry name" value="Pre-mRNA-processing-splicing factor 8"/>
    <property type="match status" value="1"/>
</dbReference>
<dbReference type="GO" id="GO:0097157">
    <property type="term" value="F:pre-mRNA intronic binding"/>
    <property type="evidence" value="ECO:0007669"/>
    <property type="project" value="TreeGrafter"/>
</dbReference>
<dbReference type="PANTHER" id="PTHR11140:SF0">
    <property type="entry name" value="PRE-MRNA-PROCESSING-SPLICING FACTOR 8"/>
    <property type="match status" value="1"/>
</dbReference>
<dbReference type="GO" id="GO:0017070">
    <property type="term" value="F:U6 snRNA binding"/>
    <property type="evidence" value="ECO:0007669"/>
    <property type="project" value="TreeGrafter"/>
</dbReference>
<organism evidence="1 2">
    <name type="scientific">Meloidogyne hapla</name>
    <name type="common">Root-knot nematode worm</name>
    <dbReference type="NCBI Taxonomy" id="6305"/>
    <lineage>
        <taxon>Eukaryota</taxon>
        <taxon>Metazoa</taxon>
        <taxon>Ecdysozoa</taxon>
        <taxon>Nematoda</taxon>
        <taxon>Chromadorea</taxon>
        <taxon>Rhabditida</taxon>
        <taxon>Tylenchina</taxon>
        <taxon>Tylenchomorpha</taxon>
        <taxon>Tylenchoidea</taxon>
        <taxon>Meloidogynidae</taxon>
        <taxon>Meloidogyninae</taxon>
        <taxon>Meloidogyne</taxon>
    </lineage>
</organism>